<keyword evidence="1" id="KW-0472">Membrane</keyword>
<keyword evidence="1" id="KW-1133">Transmembrane helix</keyword>
<reference evidence="2" key="1">
    <citation type="submission" date="2014-11" db="EMBL/GenBank/DDBJ databases">
        <authorList>
            <person name="Amaro Gonzalez C."/>
        </authorList>
    </citation>
    <scope>NUCLEOTIDE SEQUENCE</scope>
</reference>
<dbReference type="AlphaFoldDB" id="A0A0E9P8Q9"/>
<feature type="transmembrane region" description="Helical" evidence="1">
    <location>
        <begin position="16"/>
        <end position="36"/>
    </location>
</feature>
<accession>A0A0E9P8Q9</accession>
<reference evidence="2" key="2">
    <citation type="journal article" date="2015" name="Fish Shellfish Immunol.">
        <title>Early steps in the European eel (Anguilla anguilla)-Vibrio vulnificus interaction in the gills: Role of the RtxA13 toxin.</title>
        <authorList>
            <person name="Callol A."/>
            <person name="Pajuelo D."/>
            <person name="Ebbesson L."/>
            <person name="Teles M."/>
            <person name="MacKenzie S."/>
            <person name="Amaro C."/>
        </authorList>
    </citation>
    <scope>NUCLEOTIDE SEQUENCE</scope>
</reference>
<keyword evidence="1" id="KW-0812">Transmembrane</keyword>
<dbReference type="EMBL" id="GBXM01107900">
    <property type="protein sequence ID" value="JAH00677.1"/>
    <property type="molecule type" value="Transcribed_RNA"/>
</dbReference>
<organism evidence="2">
    <name type="scientific">Anguilla anguilla</name>
    <name type="common">European freshwater eel</name>
    <name type="synonym">Muraena anguilla</name>
    <dbReference type="NCBI Taxonomy" id="7936"/>
    <lineage>
        <taxon>Eukaryota</taxon>
        <taxon>Metazoa</taxon>
        <taxon>Chordata</taxon>
        <taxon>Craniata</taxon>
        <taxon>Vertebrata</taxon>
        <taxon>Euteleostomi</taxon>
        <taxon>Actinopterygii</taxon>
        <taxon>Neopterygii</taxon>
        <taxon>Teleostei</taxon>
        <taxon>Anguilliformes</taxon>
        <taxon>Anguillidae</taxon>
        <taxon>Anguilla</taxon>
    </lineage>
</organism>
<proteinExistence type="predicted"/>
<protein>
    <submittedName>
        <fullName evidence="2">Uncharacterized protein</fullName>
    </submittedName>
</protein>
<evidence type="ECO:0000256" key="1">
    <source>
        <dbReference type="SAM" id="Phobius"/>
    </source>
</evidence>
<name>A0A0E9P8Q9_ANGAN</name>
<sequence length="52" mass="6268">MLLIVGAVSPYIGYEYFFRLKGVLFWFWWVIVSLRFRKSKPLFLGFYPKLSS</sequence>
<evidence type="ECO:0000313" key="2">
    <source>
        <dbReference type="EMBL" id="JAH00677.1"/>
    </source>
</evidence>